<evidence type="ECO:0000256" key="1">
    <source>
        <dbReference type="ARBA" id="ARBA00004141"/>
    </source>
</evidence>
<evidence type="ECO:0000256" key="7">
    <source>
        <dbReference type="SAM" id="Phobius"/>
    </source>
</evidence>
<sequence length="246" mass="27314">MIKSPWGRRGKGSGLVVELVFCLKMGILTPTMETLLLNLCFFHIQSVPKLTGVVVQLFAVVVFGCVSSEGRYEGRCLYNNDPNACNYAVGIGVIAFLASIGFLVVEALFDSFSSIKIRRRAVMADIAFSAFWSFMWFVGFCYLCDAWRKSEKPIDGYGLNNLRAAIAFSFFSIFPWAGCSFFAYQRYRQGVDAAFAPSYEAEPHDMMGAPYTSYPDAADMTETYQEPPFSAQPPSAGMTNFQPAAY</sequence>
<feature type="domain" description="MARVEL" evidence="8">
    <location>
        <begin position="43"/>
        <end position="188"/>
    </location>
</feature>
<keyword evidence="10" id="KW-1185">Reference proteome</keyword>
<dbReference type="InterPro" id="IPR016579">
    <property type="entry name" value="Synaptogyrin"/>
</dbReference>
<evidence type="ECO:0000313" key="9">
    <source>
        <dbReference type="EMBL" id="UYV69591.1"/>
    </source>
</evidence>
<dbReference type="Proteomes" id="UP001235939">
    <property type="component" value="Chromosome 06"/>
</dbReference>
<dbReference type="PROSITE" id="PS51225">
    <property type="entry name" value="MARVEL"/>
    <property type="match status" value="1"/>
</dbReference>
<name>A0ABY6KL47_9ARAC</name>
<dbReference type="PANTHER" id="PTHR10838">
    <property type="entry name" value="SYNAPTOGYRIN"/>
    <property type="match status" value="1"/>
</dbReference>
<dbReference type="Pfam" id="PF01284">
    <property type="entry name" value="MARVEL"/>
    <property type="match status" value="1"/>
</dbReference>
<evidence type="ECO:0000256" key="2">
    <source>
        <dbReference type="ARBA" id="ARBA00010252"/>
    </source>
</evidence>
<feature type="transmembrane region" description="Helical" evidence="7">
    <location>
        <begin position="121"/>
        <end position="143"/>
    </location>
</feature>
<evidence type="ECO:0000256" key="4">
    <source>
        <dbReference type="ARBA" id="ARBA00022989"/>
    </source>
</evidence>
<feature type="transmembrane region" description="Helical" evidence="7">
    <location>
        <begin position="164"/>
        <end position="184"/>
    </location>
</feature>
<organism evidence="9 10">
    <name type="scientific">Cordylochernes scorpioides</name>
    <dbReference type="NCBI Taxonomy" id="51811"/>
    <lineage>
        <taxon>Eukaryota</taxon>
        <taxon>Metazoa</taxon>
        <taxon>Ecdysozoa</taxon>
        <taxon>Arthropoda</taxon>
        <taxon>Chelicerata</taxon>
        <taxon>Arachnida</taxon>
        <taxon>Pseudoscorpiones</taxon>
        <taxon>Cheliferoidea</taxon>
        <taxon>Chernetidae</taxon>
        <taxon>Cordylochernes</taxon>
    </lineage>
</organism>
<gene>
    <name evidence="9" type="ORF">LAZ67_6004036</name>
</gene>
<accession>A0ABY6KL47</accession>
<proteinExistence type="inferred from homology"/>
<keyword evidence="5 6" id="KW-0472">Membrane</keyword>
<keyword evidence="4 7" id="KW-1133">Transmembrane helix</keyword>
<reference evidence="9 10" key="1">
    <citation type="submission" date="2022-01" db="EMBL/GenBank/DDBJ databases">
        <title>A chromosomal length assembly of Cordylochernes scorpioides.</title>
        <authorList>
            <person name="Zeh D."/>
            <person name="Zeh J."/>
        </authorList>
    </citation>
    <scope>NUCLEOTIDE SEQUENCE [LARGE SCALE GENOMIC DNA]</scope>
    <source>
        <strain evidence="9">IN4F17</strain>
        <tissue evidence="9">Whole Body</tissue>
    </source>
</reference>
<evidence type="ECO:0000256" key="6">
    <source>
        <dbReference type="PROSITE-ProRule" id="PRU00581"/>
    </source>
</evidence>
<evidence type="ECO:0000256" key="3">
    <source>
        <dbReference type="ARBA" id="ARBA00022692"/>
    </source>
</evidence>
<evidence type="ECO:0000256" key="5">
    <source>
        <dbReference type="ARBA" id="ARBA00023136"/>
    </source>
</evidence>
<protein>
    <submittedName>
        <fullName evidence="9">SYNGR1</fullName>
    </submittedName>
</protein>
<comment type="similarity">
    <text evidence="2">Belongs to the synaptogyrin family.</text>
</comment>
<evidence type="ECO:0000259" key="8">
    <source>
        <dbReference type="PROSITE" id="PS51225"/>
    </source>
</evidence>
<feature type="transmembrane region" description="Helical" evidence="7">
    <location>
        <begin position="50"/>
        <end position="66"/>
    </location>
</feature>
<dbReference type="PANTHER" id="PTHR10838:SF20">
    <property type="entry name" value="SYNAPTOGYRIN"/>
    <property type="match status" value="1"/>
</dbReference>
<evidence type="ECO:0000313" key="10">
    <source>
        <dbReference type="Proteomes" id="UP001235939"/>
    </source>
</evidence>
<keyword evidence="3 6" id="KW-0812">Transmembrane</keyword>
<feature type="transmembrane region" description="Helical" evidence="7">
    <location>
        <begin position="21"/>
        <end position="44"/>
    </location>
</feature>
<feature type="transmembrane region" description="Helical" evidence="7">
    <location>
        <begin position="87"/>
        <end position="109"/>
    </location>
</feature>
<comment type="subcellular location">
    <subcellularLocation>
        <location evidence="1">Membrane</location>
        <topology evidence="1">Multi-pass membrane protein</topology>
    </subcellularLocation>
</comment>
<dbReference type="EMBL" id="CP092868">
    <property type="protein sequence ID" value="UYV69591.1"/>
    <property type="molecule type" value="Genomic_DNA"/>
</dbReference>
<dbReference type="InterPro" id="IPR008253">
    <property type="entry name" value="Marvel"/>
</dbReference>